<evidence type="ECO:0000256" key="6">
    <source>
        <dbReference type="SAM" id="MobiDB-lite"/>
    </source>
</evidence>
<dbReference type="PANTHER" id="PTHR31885:SF6">
    <property type="entry name" value="GH04784P"/>
    <property type="match status" value="1"/>
</dbReference>
<organism evidence="8 9">
    <name type="scientific">Coprinopsis marcescibilis</name>
    <name type="common">Agaric fungus</name>
    <name type="synonym">Psathyrella marcescibilis</name>
    <dbReference type="NCBI Taxonomy" id="230819"/>
    <lineage>
        <taxon>Eukaryota</taxon>
        <taxon>Fungi</taxon>
        <taxon>Dikarya</taxon>
        <taxon>Basidiomycota</taxon>
        <taxon>Agaricomycotina</taxon>
        <taxon>Agaricomycetes</taxon>
        <taxon>Agaricomycetidae</taxon>
        <taxon>Agaricales</taxon>
        <taxon>Agaricineae</taxon>
        <taxon>Psathyrellaceae</taxon>
        <taxon>Coprinopsis</taxon>
    </lineage>
</organism>
<dbReference type="Proteomes" id="UP000307440">
    <property type="component" value="Unassembled WGS sequence"/>
</dbReference>
<evidence type="ECO:0000256" key="4">
    <source>
        <dbReference type="ARBA" id="ARBA00022989"/>
    </source>
</evidence>
<keyword evidence="5 7" id="KW-0472">Membrane</keyword>
<feature type="transmembrane region" description="Helical" evidence="7">
    <location>
        <begin position="172"/>
        <end position="190"/>
    </location>
</feature>
<sequence length="320" mass="35025">MSQGGSDIVKTLLKHYPTLPDSQFISRLNLSLLLLVASEANSVHTGTAIFKTLASLSFFFGGLSRAFASSEDVNTVWPLLLQLVKGGLQDRFQLFMVLGLGCSVLGDVLLIPSRETYYRHVQPQPQQPQPQPQPKGKKSKLKGPVAVAAPEQKTDGKEVEEGQTLSFKAGTFFFALAHIAYSFAFIYDINRTPINWVWFAGAFSLGTGVSLALGVFSANSRFLNIPPDMAPLVRSYVGIITTMVATASATDKGWQKIVGAWLFMISDMFVAVDVFGKKPAAKASPPGAQIMKYVAKPGWRFRAFGWWAYFWAQMILAGTI</sequence>
<dbReference type="STRING" id="230819.A0A5C3KZ42"/>
<keyword evidence="4 7" id="KW-1133">Transmembrane helix</keyword>
<gene>
    <name evidence="8" type="ORF">FA15DRAFT_672799</name>
</gene>
<feature type="transmembrane region" description="Helical" evidence="7">
    <location>
        <begin position="256"/>
        <end position="275"/>
    </location>
</feature>
<feature type="transmembrane region" description="Helical" evidence="7">
    <location>
        <begin position="231"/>
        <end position="250"/>
    </location>
</feature>
<dbReference type="GO" id="GO:0016020">
    <property type="term" value="C:membrane"/>
    <property type="evidence" value="ECO:0007669"/>
    <property type="project" value="UniProtKB-SubCell"/>
</dbReference>
<dbReference type="OrthoDB" id="2133758at2759"/>
<feature type="region of interest" description="Disordered" evidence="6">
    <location>
        <begin position="120"/>
        <end position="159"/>
    </location>
</feature>
<accession>A0A5C3KZ42</accession>
<comment type="similarity">
    <text evidence="2">Belongs to the TMEM86 family.</text>
</comment>
<dbReference type="InterPro" id="IPR012506">
    <property type="entry name" value="TMEM86B-like"/>
</dbReference>
<evidence type="ECO:0000313" key="8">
    <source>
        <dbReference type="EMBL" id="TFK21178.1"/>
    </source>
</evidence>
<evidence type="ECO:0000256" key="7">
    <source>
        <dbReference type="SAM" id="Phobius"/>
    </source>
</evidence>
<name>A0A5C3KZ42_COPMA</name>
<feature type="transmembrane region" description="Helical" evidence="7">
    <location>
        <begin position="92"/>
        <end position="111"/>
    </location>
</feature>
<proteinExistence type="inferred from homology"/>
<dbReference type="EMBL" id="ML210276">
    <property type="protein sequence ID" value="TFK21178.1"/>
    <property type="molecule type" value="Genomic_DNA"/>
</dbReference>
<dbReference type="AlphaFoldDB" id="A0A5C3KZ42"/>
<dbReference type="PANTHER" id="PTHR31885">
    <property type="entry name" value="GH04784P"/>
    <property type="match status" value="1"/>
</dbReference>
<keyword evidence="3 7" id="KW-0812">Transmembrane</keyword>
<evidence type="ECO:0000256" key="5">
    <source>
        <dbReference type="ARBA" id="ARBA00023136"/>
    </source>
</evidence>
<evidence type="ECO:0000256" key="1">
    <source>
        <dbReference type="ARBA" id="ARBA00004141"/>
    </source>
</evidence>
<evidence type="ECO:0000313" key="9">
    <source>
        <dbReference type="Proteomes" id="UP000307440"/>
    </source>
</evidence>
<protein>
    <recommendedName>
        <fullName evidence="10">YhhN domain-containing protein</fullName>
    </recommendedName>
</protein>
<evidence type="ECO:0008006" key="10">
    <source>
        <dbReference type="Google" id="ProtNLM"/>
    </source>
</evidence>
<dbReference type="GO" id="GO:0016787">
    <property type="term" value="F:hydrolase activity"/>
    <property type="evidence" value="ECO:0007669"/>
    <property type="project" value="TreeGrafter"/>
</dbReference>
<keyword evidence="9" id="KW-1185">Reference proteome</keyword>
<evidence type="ECO:0000256" key="3">
    <source>
        <dbReference type="ARBA" id="ARBA00022692"/>
    </source>
</evidence>
<comment type="subcellular location">
    <subcellularLocation>
        <location evidence="1">Membrane</location>
        <topology evidence="1">Multi-pass membrane protein</topology>
    </subcellularLocation>
</comment>
<feature type="transmembrane region" description="Helical" evidence="7">
    <location>
        <begin position="196"/>
        <end position="219"/>
    </location>
</feature>
<dbReference type="Pfam" id="PF07947">
    <property type="entry name" value="YhhN"/>
    <property type="match status" value="1"/>
</dbReference>
<evidence type="ECO:0000256" key="2">
    <source>
        <dbReference type="ARBA" id="ARBA00007375"/>
    </source>
</evidence>
<reference evidence="8 9" key="1">
    <citation type="journal article" date="2019" name="Nat. Ecol. Evol.">
        <title>Megaphylogeny resolves global patterns of mushroom evolution.</title>
        <authorList>
            <person name="Varga T."/>
            <person name="Krizsan K."/>
            <person name="Foldi C."/>
            <person name="Dima B."/>
            <person name="Sanchez-Garcia M."/>
            <person name="Sanchez-Ramirez S."/>
            <person name="Szollosi G.J."/>
            <person name="Szarkandi J.G."/>
            <person name="Papp V."/>
            <person name="Albert L."/>
            <person name="Andreopoulos W."/>
            <person name="Angelini C."/>
            <person name="Antonin V."/>
            <person name="Barry K.W."/>
            <person name="Bougher N.L."/>
            <person name="Buchanan P."/>
            <person name="Buyck B."/>
            <person name="Bense V."/>
            <person name="Catcheside P."/>
            <person name="Chovatia M."/>
            <person name="Cooper J."/>
            <person name="Damon W."/>
            <person name="Desjardin D."/>
            <person name="Finy P."/>
            <person name="Geml J."/>
            <person name="Haridas S."/>
            <person name="Hughes K."/>
            <person name="Justo A."/>
            <person name="Karasinski D."/>
            <person name="Kautmanova I."/>
            <person name="Kiss B."/>
            <person name="Kocsube S."/>
            <person name="Kotiranta H."/>
            <person name="LaButti K.M."/>
            <person name="Lechner B.E."/>
            <person name="Liimatainen K."/>
            <person name="Lipzen A."/>
            <person name="Lukacs Z."/>
            <person name="Mihaltcheva S."/>
            <person name="Morgado L.N."/>
            <person name="Niskanen T."/>
            <person name="Noordeloos M.E."/>
            <person name="Ohm R.A."/>
            <person name="Ortiz-Santana B."/>
            <person name="Ovrebo C."/>
            <person name="Racz N."/>
            <person name="Riley R."/>
            <person name="Savchenko A."/>
            <person name="Shiryaev A."/>
            <person name="Soop K."/>
            <person name="Spirin V."/>
            <person name="Szebenyi C."/>
            <person name="Tomsovsky M."/>
            <person name="Tulloss R.E."/>
            <person name="Uehling J."/>
            <person name="Grigoriev I.V."/>
            <person name="Vagvolgyi C."/>
            <person name="Papp T."/>
            <person name="Martin F.M."/>
            <person name="Miettinen O."/>
            <person name="Hibbett D.S."/>
            <person name="Nagy L.G."/>
        </authorList>
    </citation>
    <scope>NUCLEOTIDE SEQUENCE [LARGE SCALE GENOMIC DNA]</scope>
    <source>
        <strain evidence="8 9">CBS 121175</strain>
    </source>
</reference>